<dbReference type="Pfam" id="PF13433">
    <property type="entry name" value="Peripla_BP_5"/>
    <property type="match status" value="1"/>
</dbReference>
<evidence type="ECO:0000256" key="1">
    <source>
        <dbReference type="SAM" id="SignalP"/>
    </source>
</evidence>
<dbReference type="EMBL" id="LLKB01000005">
    <property type="protein sequence ID" value="KQC85240.1"/>
    <property type="molecule type" value="Genomic_DNA"/>
</dbReference>
<dbReference type="RefSeq" id="WP_055944950.1">
    <property type="nucleotide sequence ID" value="NZ_JAQDCV010000005.1"/>
</dbReference>
<accession>A0AAW3JSR5</accession>
<dbReference type="Proteomes" id="UP000050833">
    <property type="component" value="Unassembled WGS sequence"/>
</dbReference>
<dbReference type="Gene3D" id="3.40.50.2300">
    <property type="match status" value="2"/>
</dbReference>
<protein>
    <recommendedName>
        <fullName evidence="4">Aliphatic amidase expression-regulating protein</fullName>
    </recommendedName>
</protein>
<reference evidence="2 3" key="1">
    <citation type="submission" date="2015-10" db="EMBL/GenBank/DDBJ databases">
        <title>Butyribacter intestini gen. nov., sp. nov., a butyric acid-producing bacterium of the family Lachnospiraceae isolated from the human faeces.</title>
        <authorList>
            <person name="Zou Y."/>
            <person name="Xue W."/>
            <person name="Luo G."/>
            <person name="Lv M."/>
        </authorList>
    </citation>
    <scope>NUCLEOTIDE SEQUENCE [LARGE SCALE GENOMIC DNA]</scope>
    <source>
        <strain evidence="2 3">TF01-11</strain>
    </source>
</reference>
<evidence type="ECO:0008006" key="4">
    <source>
        <dbReference type="Google" id="ProtNLM"/>
    </source>
</evidence>
<dbReference type="SUPFAM" id="SSF53822">
    <property type="entry name" value="Periplasmic binding protein-like I"/>
    <property type="match status" value="1"/>
</dbReference>
<dbReference type="PANTHER" id="PTHR47628:SF1">
    <property type="entry name" value="ALIPHATIC AMIDASE EXPRESSION-REGULATING PROTEIN"/>
    <property type="match status" value="1"/>
</dbReference>
<organism evidence="2 3">
    <name type="scientific">Butyribacter intestini</name>
    <dbReference type="NCBI Taxonomy" id="1703332"/>
    <lineage>
        <taxon>Bacteria</taxon>
        <taxon>Bacillati</taxon>
        <taxon>Bacillota</taxon>
        <taxon>Clostridia</taxon>
        <taxon>Lachnospirales</taxon>
        <taxon>Lachnospiraceae</taxon>
        <taxon>Butyribacter</taxon>
    </lineage>
</organism>
<gene>
    <name evidence="2" type="ORF">APZ18_11125</name>
</gene>
<dbReference type="PANTHER" id="PTHR47628">
    <property type="match status" value="1"/>
</dbReference>
<dbReference type="AlphaFoldDB" id="A0AAW3JSR5"/>
<keyword evidence="3" id="KW-1185">Reference proteome</keyword>
<name>A0AAW3JSR5_9FIRM</name>
<proteinExistence type="predicted"/>
<feature type="chain" id="PRO_5043699909" description="Aliphatic amidase expression-regulating protein" evidence="1">
    <location>
        <begin position="25"/>
        <end position="395"/>
    </location>
</feature>
<comment type="caution">
    <text evidence="2">The sequence shown here is derived from an EMBL/GenBank/DDBJ whole genome shotgun (WGS) entry which is preliminary data.</text>
</comment>
<dbReference type="InterPro" id="IPR028082">
    <property type="entry name" value="Peripla_BP_I"/>
</dbReference>
<feature type="signal peptide" evidence="1">
    <location>
        <begin position="1"/>
        <end position="24"/>
    </location>
</feature>
<evidence type="ECO:0000313" key="2">
    <source>
        <dbReference type="EMBL" id="KQC85240.1"/>
    </source>
</evidence>
<dbReference type="PROSITE" id="PS51257">
    <property type="entry name" value="PROKAR_LIPOPROTEIN"/>
    <property type="match status" value="1"/>
</dbReference>
<evidence type="ECO:0000313" key="3">
    <source>
        <dbReference type="Proteomes" id="UP000050833"/>
    </source>
</evidence>
<keyword evidence="1" id="KW-0732">Signal</keyword>
<sequence>MRKKVLSLVLAAAMVFGMTGCDSAISSESKSDSGDKSDTIKVGVLLSTTGDFSISETPMKNCAQMAIDEINEKGGINGKKIKAIYSDYGSDPSMAAEKAQELILNDKVCAIVGTNSTSTRLSVEPIIEKYDNLLVYNTFYEGEKPSDNVLYTNTVPSQQVDGFLPYITKNIGKKIFFVGSDYEFPKNTISYAKKKLKDLGAECVGEEYAPSGTTDFASIVNKIKSAKPDVIFSAVAGNDSVSFYSDCSQYGIDMKKTPICSVACHEGTVKGIGKAAVGTYSCFNYFNVLGTTESDEFVKKYKEKYGTDTTVNNGAESTYTGVYMLADAIEKAGSTKPADIVKAAAGMEISCPAGKIKMDEKNHHAWLPIYIGKVNKDLTFDIVSKSDGLVEPVTD</sequence>